<dbReference type="Pfam" id="PF06985">
    <property type="entry name" value="HET"/>
    <property type="match status" value="1"/>
</dbReference>
<keyword evidence="3" id="KW-1185">Reference proteome</keyword>
<protein>
    <recommendedName>
        <fullName evidence="1">Heterokaryon incompatibility domain-containing protein</fullName>
    </recommendedName>
</protein>
<evidence type="ECO:0000313" key="3">
    <source>
        <dbReference type="Proteomes" id="UP000799770"/>
    </source>
</evidence>
<accession>A0A6A5ZH35</accession>
<dbReference type="InterPro" id="IPR010730">
    <property type="entry name" value="HET"/>
</dbReference>
<dbReference type="AlphaFoldDB" id="A0A6A5ZH35"/>
<evidence type="ECO:0000313" key="2">
    <source>
        <dbReference type="EMBL" id="KAF2117698.1"/>
    </source>
</evidence>
<dbReference type="Proteomes" id="UP000799770">
    <property type="component" value="Unassembled WGS sequence"/>
</dbReference>
<gene>
    <name evidence="2" type="ORF">BDV96DRAFT_570716</name>
</gene>
<feature type="domain" description="Heterokaryon incompatibility" evidence="1">
    <location>
        <begin position="1"/>
        <end position="70"/>
    </location>
</feature>
<reference evidence="2" key="1">
    <citation type="journal article" date="2020" name="Stud. Mycol.">
        <title>101 Dothideomycetes genomes: a test case for predicting lifestyles and emergence of pathogens.</title>
        <authorList>
            <person name="Haridas S."/>
            <person name="Albert R."/>
            <person name="Binder M."/>
            <person name="Bloem J."/>
            <person name="Labutti K."/>
            <person name="Salamov A."/>
            <person name="Andreopoulos B."/>
            <person name="Baker S."/>
            <person name="Barry K."/>
            <person name="Bills G."/>
            <person name="Bluhm B."/>
            <person name="Cannon C."/>
            <person name="Castanera R."/>
            <person name="Culley D."/>
            <person name="Daum C."/>
            <person name="Ezra D."/>
            <person name="Gonzalez J."/>
            <person name="Henrissat B."/>
            <person name="Kuo A."/>
            <person name="Liang C."/>
            <person name="Lipzen A."/>
            <person name="Lutzoni F."/>
            <person name="Magnuson J."/>
            <person name="Mondo S."/>
            <person name="Nolan M."/>
            <person name="Ohm R."/>
            <person name="Pangilinan J."/>
            <person name="Park H.-J."/>
            <person name="Ramirez L."/>
            <person name="Alfaro M."/>
            <person name="Sun H."/>
            <person name="Tritt A."/>
            <person name="Yoshinaga Y."/>
            <person name="Zwiers L.-H."/>
            <person name="Turgeon B."/>
            <person name="Goodwin S."/>
            <person name="Spatafora J."/>
            <person name="Crous P."/>
            <person name="Grigoriev I."/>
        </authorList>
    </citation>
    <scope>NUCLEOTIDE SEQUENCE</scope>
    <source>
        <strain evidence="2">CBS 627.86</strain>
    </source>
</reference>
<organism evidence="2 3">
    <name type="scientific">Lophiotrema nucula</name>
    <dbReference type="NCBI Taxonomy" id="690887"/>
    <lineage>
        <taxon>Eukaryota</taxon>
        <taxon>Fungi</taxon>
        <taxon>Dikarya</taxon>
        <taxon>Ascomycota</taxon>
        <taxon>Pezizomycotina</taxon>
        <taxon>Dothideomycetes</taxon>
        <taxon>Pleosporomycetidae</taxon>
        <taxon>Pleosporales</taxon>
        <taxon>Lophiotremataceae</taxon>
        <taxon>Lophiotrema</taxon>
    </lineage>
</organism>
<sequence>MGDIYRQAHNVCFWLGVDGENEAARVFTYFRLLELESDPVDPSRVFADEDDGIDQLERFFERDWFYRRWVSVRPTSIEKCVPQNL</sequence>
<dbReference type="EMBL" id="ML977318">
    <property type="protein sequence ID" value="KAF2117698.1"/>
    <property type="molecule type" value="Genomic_DNA"/>
</dbReference>
<evidence type="ECO:0000259" key="1">
    <source>
        <dbReference type="Pfam" id="PF06985"/>
    </source>
</evidence>
<proteinExistence type="predicted"/>
<name>A0A6A5ZH35_9PLEO</name>